<dbReference type="EMBL" id="GGEC01092206">
    <property type="protein sequence ID" value="MBX72690.1"/>
    <property type="molecule type" value="Transcribed_RNA"/>
</dbReference>
<reference evidence="1" key="1">
    <citation type="submission" date="2018-02" db="EMBL/GenBank/DDBJ databases">
        <title>Rhizophora mucronata_Transcriptome.</title>
        <authorList>
            <person name="Meera S.P."/>
            <person name="Sreeshan A."/>
            <person name="Augustine A."/>
        </authorList>
    </citation>
    <scope>NUCLEOTIDE SEQUENCE</scope>
    <source>
        <tissue evidence="1">Leaf</tissue>
    </source>
</reference>
<evidence type="ECO:0000313" key="1">
    <source>
        <dbReference type="EMBL" id="MBX72690.1"/>
    </source>
</evidence>
<proteinExistence type="predicted"/>
<organism evidence="1">
    <name type="scientific">Rhizophora mucronata</name>
    <name type="common">Asiatic mangrove</name>
    <dbReference type="NCBI Taxonomy" id="61149"/>
    <lineage>
        <taxon>Eukaryota</taxon>
        <taxon>Viridiplantae</taxon>
        <taxon>Streptophyta</taxon>
        <taxon>Embryophyta</taxon>
        <taxon>Tracheophyta</taxon>
        <taxon>Spermatophyta</taxon>
        <taxon>Magnoliopsida</taxon>
        <taxon>eudicotyledons</taxon>
        <taxon>Gunneridae</taxon>
        <taxon>Pentapetalae</taxon>
        <taxon>rosids</taxon>
        <taxon>fabids</taxon>
        <taxon>Malpighiales</taxon>
        <taxon>Rhizophoraceae</taxon>
        <taxon>Rhizophora</taxon>
    </lineage>
</organism>
<dbReference type="AlphaFoldDB" id="A0A2P2R0E1"/>
<accession>A0A2P2R0E1</accession>
<sequence length="18" mass="2255">MVKSYQQRNYKGKIWDPL</sequence>
<protein>
    <submittedName>
        <fullName evidence="1">Uncharacterized protein</fullName>
    </submittedName>
</protein>
<name>A0A2P2R0E1_RHIMU</name>